<feature type="coiled-coil region" evidence="8">
    <location>
        <begin position="191"/>
        <end position="225"/>
    </location>
</feature>
<evidence type="ECO:0000259" key="11">
    <source>
        <dbReference type="PROSITE" id="PS50885"/>
    </source>
</evidence>
<dbReference type="Gene3D" id="6.10.340.10">
    <property type="match status" value="1"/>
</dbReference>
<feature type="domain" description="HAMP" evidence="11">
    <location>
        <begin position="151"/>
        <end position="203"/>
    </location>
</feature>
<dbReference type="InterPro" id="IPR005467">
    <property type="entry name" value="His_kinase_dom"/>
</dbReference>
<keyword evidence="5" id="KW-0808">Transferase</keyword>
<dbReference type="InterPro" id="IPR036890">
    <property type="entry name" value="HATPase_C_sf"/>
</dbReference>
<name>A0ABR9RLQ3_9FIRM</name>
<gene>
    <name evidence="12" type="ORF">INF30_11545</name>
</gene>
<evidence type="ECO:0000256" key="6">
    <source>
        <dbReference type="ARBA" id="ARBA00022777"/>
    </source>
</evidence>
<comment type="caution">
    <text evidence="12">The sequence shown here is derived from an EMBL/GenBank/DDBJ whole genome shotgun (WGS) entry which is preliminary data.</text>
</comment>
<dbReference type="SUPFAM" id="SSF47384">
    <property type="entry name" value="Homodimeric domain of signal transducing histidine kinase"/>
    <property type="match status" value="1"/>
</dbReference>
<evidence type="ECO:0000313" key="13">
    <source>
        <dbReference type="Proteomes" id="UP000758652"/>
    </source>
</evidence>
<keyword evidence="9" id="KW-0472">Membrane</keyword>
<evidence type="ECO:0000256" key="4">
    <source>
        <dbReference type="ARBA" id="ARBA00022553"/>
    </source>
</evidence>
<dbReference type="Pfam" id="PF00512">
    <property type="entry name" value="HisKA"/>
    <property type="match status" value="1"/>
</dbReference>
<protein>
    <recommendedName>
        <fullName evidence="3">histidine kinase</fullName>
        <ecNumber evidence="3">2.7.13.3</ecNumber>
    </recommendedName>
</protein>
<evidence type="ECO:0000256" key="9">
    <source>
        <dbReference type="SAM" id="Phobius"/>
    </source>
</evidence>
<keyword evidence="4" id="KW-0597">Phosphoprotein</keyword>
<dbReference type="CDD" id="cd00082">
    <property type="entry name" value="HisKA"/>
    <property type="match status" value="1"/>
</dbReference>
<proteinExistence type="predicted"/>
<accession>A0ABR9RLQ3</accession>
<dbReference type="Gene3D" id="3.30.565.10">
    <property type="entry name" value="Histidine kinase-like ATPase, C-terminal domain"/>
    <property type="match status" value="1"/>
</dbReference>
<evidence type="ECO:0000256" key="2">
    <source>
        <dbReference type="ARBA" id="ARBA00004370"/>
    </source>
</evidence>
<dbReference type="InterPro" id="IPR036097">
    <property type="entry name" value="HisK_dim/P_sf"/>
</dbReference>
<dbReference type="PANTHER" id="PTHR45453">
    <property type="entry name" value="PHOSPHATE REGULON SENSOR PROTEIN PHOR"/>
    <property type="match status" value="1"/>
</dbReference>
<evidence type="ECO:0000256" key="5">
    <source>
        <dbReference type="ARBA" id="ARBA00022679"/>
    </source>
</evidence>
<dbReference type="PROSITE" id="PS50109">
    <property type="entry name" value="HIS_KIN"/>
    <property type="match status" value="1"/>
</dbReference>
<keyword evidence="13" id="KW-1185">Reference proteome</keyword>
<evidence type="ECO:0000256" key="3">
    <source>
        <dbReference type="ARBA" id="ARBA00012438"/>
    </source>
</evidence>
<keyword evidence="9" id="KW-0812">Transmembrane</keyword>
<dbReference type="Pfam" id="PF02518">
    <property type="entry name" value="HATPase_c"/>
    <property type="match status" value="1"/>
</dbReference>
<dbReference type="InterPro" id="IPR003661">
    <property type="entry name" value="HisK_dim/P_dom"/>
</dbReference>
<dbReference type="InterPro" id="IPR004358">
    <property type="entry name" value="Sig_transdc_His_kin-like_C"/>
</dbReference>
<evidence type="ECO:0000313" key="12">
    <source>
        <dbReference type="EMBL" id="MBE5063886.1"/>
    </source>
</evidence>
<evidence type="ECO:0000259" key="10">
    <source>
        <dbReference type="PROSITE" id="PS50109"/>
    </source>
</evidence>
<dbReference type="InterPro" id="IPR050351">
    <property type="entry name" value="BphY/WalK/GraS-like"/>
</dbReference>
<evidence type="ECO:0000256" key="1">
    <source>
        <dbReference type="ARBA" id="ARBA00000085"/>
    </source>
</evidence>
<dbReference type="EMBL" id="JADCKL010000011">
    <property type="protein sequence ID" value="MBE5063886.1"/>
    <property type="molecule type" value="Genomic_DNA"/>
</dbReference>
<dbReference type="Gene3D" id="1.10.287.130">
    <property type="match status" value="1"/>
</dbReference>
<comment type="catalytic activity">
    <reaction evidence="1">
        <text>ATP + protein L-histidine = ADP + protein N-phospho-L-histidine.</text>
        <dbReference type="EC" id="2.7.13.3"/>
    </reaction>
</comment>
<dbReference type="SUPFAM" id="SSF158472">
    <property type="entry name" value="HAMP domain-like"/>
    <property type="match status" value="1"/>
</dbReference>
<dbReference type="SMART" id="SM00387">
    <property type="entry name" value="HATPase_c"/>
    <property type="match status" value="1"/>
</dbReference>
<evidence type="ECO:0000256" key="7">
    <source>
        <dbReference type="ARBA" id="ARBA00023012"/>
    </source>
</evidence>
<feature type="domain" description="Histidine kinase" evidence="10">
    <location>
        <begin position="232"/>
        <end position="443"/>
    </location>
</feature>
<dbReference type="SMART" id="SM00388">
    <property type="entry name" value="HisKA"/>
    <property type="match status" value="1"/>
</dbReference>
<evidence type="ECO:0000256" key="8">
    <source>
        <dbReference type="SAM" id="Coils"/>
    </source>
</evidence>
<dbReference type="InterPro" id="IPR003660">
    <property type="entry name" value="HAMP_dom"/>
</dbReference>
<dbReference type="PANTHER" id="PTHR45453:SF3">
    <property type="entry name" value="HISTIDINE KINASE"/>
    <property type="match status" value="1"/>
</dbReference>
<dbReference type="Proteomes" id="UP000758652">
    <property type="component" value="Unassembled WGS sequence"/>
</dbReference>
<keyword evidence="6 12" id="KW-0418">Kinase</keyword>
<dbReference type="PRINTS" id="PR00344">
    <property type="entry name" value="BCTRLSENSOR"/>
</dbReference>
<reference evidence="12 13" key="1">
    <citation type="submission" date="2020-10" db="EMBL/GenBank/DDBJ databases">
        <title>ChiBAC.</title>
        <authorList>
            <person name="Zenner C."/>
            <person name="Hitch T.C.A."/>
            <person name="Clavel T."/>
        </authorList>
    </citation>
    <scope>NUCLEOTIDE SEQUENCE [LARGE SCALE GENOMIC DNA]</scope>
    <source>
        <strain evidence="12 13">DSM 108991</strain>
    </source>
</reference>
<dbReference type="GO" id="GO:0016301">
    <property type="term" value="F:kinase activity"/>
    <property type="evidence" value="ECO:0007669"/>
    <property type="project" value="UniProtKB-KW"/>
</dbReference>
<keyword evidence="8" id="KW-0175">Coiled coil</keyword>
<dbReference type="EC" id="2.7.13.3" evidence="3"/>
<dbReference type="InterPro" id="IPR003594">
    <property type="entry name" value="HATPase_dom"/>
</dbReference>
<dbReference type="CDD" id="cd06225">
    <property type="entry name" value="HAMP"/>
    <property type="match status" value="1"/>
</dbReference>
<comment type="subcellular location">
    <subcellularLocation>
        <location evidence="2">Membrane</location>
    </subcellularLocation>
</comment>
<dbReference type="PROSITE" id="PS50885">
    <property type="entry name" value="HAMP"/>
    <property type="match status" value="1"/>
</dbReference>
<keyword evidence="9" id="KW-1133">Transmembrane helix</keyword>
<feature type="transmembrane region" description="Helical" evidence="9">
    <location>
        <begin position="130"/>
        <end position="149"/>
    </location>
</feature>
<organism evidence="12 13">
    <name type="scientific">Claveliimonas monacensis</name>
    <dbReference type="NCBI Taxonomy" id="2779351"/>
    <lineage>
        <taxon>Bacteria</taxon>
        <taxon>Bacillati</taxon>
        <taxon>Bacillota</taxon>
        <taxon>Clostridia</taxon>
        <taxon>Lachnospirales</taxon>
        <taxon>Lachnospiraceae</taxon>
        <taxon>Claveliimonas</taxon>
    </lineage>
</organism>
<sequence length="446" mass="50913">MLVLLLICCIIIYALVVFFLPKNYRTELENQFSSEFQKLSVVLDNEGYEKNTQIITNFAIHNSAAVTVLNSDHQKVFVINNIAQTGEETIENVEKIGISSEFEYDGEFYTLSAEASLEAVSRSYKILEKIAPLIFSIIFLVSIIGAYICSRYFAKPIEDICNVAKRMTKLDMTWKCNISRSDEMGMLAFSLNEMSEKLYNALTELQEANKQLQVEIKKEKEQEKQRVDFFTAVSHELKTPVTILKGELECMIYKVGKYKDRDKYLYHCMITVKEIEQLINEILLSAQVGTSDIQTMPENIQISGILKNVCDKVKGLAEDKQIRMVVEIEPDVYYFGDGYLLEKAFSNIIDNAISYSPKGATVKVLLNNANLSVENTGIHITQDDLEQIFVPFYRVDKSHNRDTGGSGLGLYIVKTILEHHNLGYSFENTELGMKFKIMFQEESLYN</sequence>
<keyword evidence="7" id="KW-0902">Two-component regulatory system</keyword>
<dbReference type="SUPFAM" id="SSF55874">
    <property type="entry name" value="ATPase domain of HSP90 chaperone/DNA topoisomerase II/histidine kinase"/>
    <property type="match status" value="1"/>
</dbReference>
<dbReference type="SMART" id="SM00304">
    <property type="entry name" value="HAMP"/>
    <property type="match status" value="1"/>
</dbReference>